<dbReference type="Proteomes" id="UP000282311">
    <property type="component" value="Unassembled WGS sequence"/>
</dbReference>
<accession>A0A3B0CI59</accession>
<dbReference type="PANTHER" id="PTHR21064">
    <property type="entry name" value="AMINOGLYCOSIDE PHOSPHOTRANSFERASE DOMAIN-CONTAINING PROTEIN-RELATED"/>
    <property type="match status" value="1"/>
</dbReference>
<dbReference type="Gene3D" id="3.90.1200.10">
    <property type="match status" value="1"/>
</dbReference>
<dbReference type="Gene3D" id="3.30.200.20">
    <property type="entry name" value="Phosphorylase Kinase, domain 1"/>
    <property type="match status" value="1"/>
</dbReference>
<dbReference type="AlphaFoldDB" id="A0A3B0CI59"/>
<keyword evidence="3" id="KW-0418">Kinase</keyword>
<dbReference type="Pfam" id="PF01636">
    <property type="entry name" value="APH"/>
    <property type="match status" value="1"/>
</dbReference>
<evidence type="ECO:0000256" key="1">
    <source>
        <dbReference type="ARBA" id="ARBA00038240"/>
    </source>
</evidence>
<comment type="caution">
    <text evidence="3">The sequence shown here is derived from an EMBL/GenBank/DDBJ whole genome shotgun (WGS) entry which is preliminary data.</text>
</comment>
<evidence type="ECO:0000259" key="2">
    <source>
        <dbReference type="Pfam" id="PF01636"/>
    </source>
</evidence>
<dbReference type="OrthoDB" id="9777460at2"/>
<sequence>MTGNIAGSRRVTPASVEVFVYHEPETRDDGMHAHLAEETVLEDLLERCRSLFGLDVRQAEPIRRGWLHLKWKLDTSSGPFLLKMYNPERLRKHNHTDLLQALSLQNRLQTAGLPCPELLAAGDDMIHTSSGGEKFIVMSFCEGSLVTPGQGSSDQLYDLGRVTGRMHRLLDVYAPSAAGAESVPQFIPPGREERLAYWSDLLRQVQQSGSAESIPFIVRQIETSRMIDLGPLSACERGYAHRDLWADNLLFGADRVGAVLDFDRMKSDYPELDISRALMSLALDENGLDPDRAAAFLEGYRNERHYPRGALVRSLRMSGWMESVWWIRGGPPPDDGPSARFAAEVDWLAVHDRELSDRFGHL</sequence>
<protein>
    <submittedName>
        <fullName evidence="3">Homoserine kinase</fullName>
    </submittedName>
</protein>
<comment type="similarity">
    <text evidence="1">Belongs to the pseudomonas-type ThrB family.</text>
</comment>
<evidence type="ECO:0000313" key="4">
    <source>
        <dbReference type="Proteomes" id="UP000282311"/>
    </source>
</evidence>
<keyword evidence="3" id="KW-0808">Transferase</keyword>
<evidence type="ECO:0000313" key="3">
    <source>
        <dbReference type="EMBL" id="RKN83977.1"/>
    </source>
</evidence>
<dbReference type="InterPro" id="IPR011009">
    <property type="entry name" value="Kinase-like_dom_sf"/>
</dbReference>
<gene>
    <name evidence="3" type="ORF">D7M11_15470</name>
</gene>
<keyword evidence="4" id="KW-1185">Reference proteome</keyword>
<name>A0A3B0CI59_9BACL</name>
<proteinExistence type="inferred from homology"/>
<dbReference type="GO" id="GO:0019202">
    <property type="term" value="F:amino acid kinase activity"/>
    <property type="evidence" value="ECO:0007669"/>
    <property type="project" value="TreeGrafter"/>
</dbReference>
<dbReference type="InterPro" id="IPR002575">
    <property type="entry name" value="Aminoglycoside_PTrfase"/>
</dbReference>
<dbReference type="EMBL" id="RBAH01000010">
    <property type="protein sequence ID" value="RKN83977.1"/>
    <property type="molecule type" value="Genomic_DNA"/>
</dbReference>
<organism evidence="3 4">
    <name type="scientific">Paenibacillus ginsengarvi</name>
    <dbReference type="NCBI Taxonomy" id="400777"/>
    <lineage>
        <taxon>Bacteria</taxon>
        <taxon>Bacillati</taxon>
        <taxon>Bacillota</taxon>
        <taxon>Bacilli</taxon>
        <taxon>Bacillales</taxon>
        <taxon>Paenibacillaceae</taxon>
        <taxon>Paenibacillus</taxon>
    </lineage>
</organism>
<reference evidence="3 4" key="1">
    <citation type="journal article" date="2007" name="Int. J. Syst. Evol. Microbiol.">
        <title>Paenibacillus ginsengarvi sp. nov., isolated from soil from ginseng cultivation.</title>
        <authorList>
            <person name="Yoon M.H."/>
            <person name="Ten L.N."/>
            <person name="Im W.T."/>
        </authorList>
    </citation>
    <scope>NUCLEOTIDE SEQUENCE [LARGE SCALE GENOMIC DNA]</scope>
    <source>
        <strain evidence="3 4">KCTC 13059</strain>
    </source>
</reference>
<dbReference type="InterPro" id="IPR050249">
    <property type="entry name" value="Pseudomonas-type_ThrB"/>
</dbReference>
<feature type="domain" description="Aminoglycoside phosphotransferase" evidence="2">
    <location>
        <begin position="59"/>
        <end position="308"/>
    </location>
</feature>
<dbReference type="PANTHER" id="PTHR21064:SF6">
    <property type="entry name" value="AMINOGLYCOSIDE PHOSPHOTRANSFERASE DOMAIN-CONTAINING PROTEIN"/>
    <property type="match status" value="1"/>
</dbReference>
<dbReference type="RefSeq" id="WP_120748141.1">
    <property type="nucleotide sequence ID" value="NZ_RBAH01000010.1"/>
</dbReference>
<dbReference type="SUPFAM" id="SSF56112">
    <property type="entry name" value="Protein kinase-like (PK-like)"/>
    <property type="match status" value="1"/>
</dbReference>